<accession>A0A1J3EHM0</accession>
<evidence type="ECO:0000259" key="1">
    <source>
        <dbReference type="Pfam" id="PF25335"/>
    </source>
</evidence>
<dbReference type="PANTHER" id="PTHR34365:SF2">
    <property type="entry name" value="ENOLASE (DUF1399)"/>
    <property type="match status" value="1"/>
</dbReference>
<gene>
    <name evidence="2" type="ORF">LC_TR18783_c0_g1_i1_g.62902</name>
</gene>
<dbReference type="AlphaFoldDB" id="A0A1J3EHM0"/>
<evidence type="ECO:0000313" key="2">
    <source>
        <dbReference type="EMBL" id="JAU30822.1"/>
    </source>
</evidence>
<feature type="domain" description="GRPD C-terminal" evidence="1">
    <location>
        <begin position="494"/>
        <end position="656"/>
    </location>
</feature>
<protein>
    <recommendedName>
        <fullName evidence="1">GRPD C-terminal domain-containing protein</fullName>
    </recommendedName>
</protein>
<dbReference type="EMBL" id="GEVK01022010">
    <property type="protein sequence ID" value="JAU30822.1"/>
    <property type="molecule type" value="Transcribed_RNA"/>
</dbReference>
<organism evidence="2">
    <name type="scientific">Noccaea caerulescens</name>
    <name type="common">Alpine penny-cress</name>
    <name type="synonym">Thlaspi caerulescens</name>
    <dbReference type="NCBI Taxonomy" id="107243"/>
    <lineage>
        <taxon>Eukaryota</taxon>
        <taxon>Viridiplantae</taxon>
        <taxon>Streptophyta</taxon>
        <taxon>Embryophyta</taxon>
        <taxon>Tracheophyta</taxon>
        <taxon>Spermatophyta</taxon>
        <taxon>Magnoliopsida</taxon>
        <taxon>eudicotyledons</taxon>
        <taxon>Gunneridae</taxon>
        <taxon>Pentapetalae</taxon>
        <taxon>rosids</taxon>
        <taxon>malvids</taxon>
        <taxon>Brassicales</taxon>
        <taxon>Brassicaceae</taxon>
        <taxon>Coluteocarpeae</taxon>
        <taxon>Noccaea</taxon>
    </lineage>
</organism>
<dbReference type="InterPro" id="IPR057518">
    <property type="entry name" value="GRDP_C"/>
</dbReference>
<dbReference type="Pfam" id="PF07173">
    <property type="entry name" value="GRDP-like"/>
    <property type="match status" value="1"/>
</dbReference>
<reference evidence="2" key="1">
    <citation type="submission" date="2016-07" db="EMBL/GenBank/DDBJ databases">
        <title>De novo transcriptome assembly of four accessions of the metal hyperaccumulator plant Noccaea caerulescens.</title>
        <authorList>
            <person name="Blande D."/>
            <person name="Halimaa P."/>
            <person name="Tervahauta A.I."/>
            <person name="Aarts M.G."/>
            <person name="Karenlampi S.O."/>
        </authorList>
    </citation>
    <scope>NUCLEOTIDE SEQUENCE</scope>
</reference>
<sequence>MSLGSSEFADGVPARSLSEISEVDAVRIGADIVSAARRLIALLRSVGDSQWLHHPPVIAEAIRRYDELWMPLISDLTVGSKPPMILPPIDVEWVWFCHSLNPVCYRDYCFKKFSKLIGKPAIYDEENEDYAVLQCEKLWITRYPEESFENRAVSSSANEEEEEDDIINIKTEVEKQKFLWDKFSAPYMSETVYLIAARLRYKAFLLILNKFQDEVSRLLPASDILLMWLTHQSYPTIYGEDVDEMLEEITKKVVRNGENVDKSQVETTKKLWNRYFNQPYEKAGGELIANEPRLCGKNAAFYWPVSDIDVNTTAYKSVRPRFVLELCIFIRMNVKAERNESMDRSFLRLRVARGHRKLQLDKKMTDLSLDASSWQRVWHLYCEFGTQGVVLESHCDRGRGRGRSRGICFGSAKPEAMIAFPWNDLLRAHSLASGRFLGKQVSVFASVTPPVQAPYLLRFVPDRVTDDSGDMVSDSIQRTNNFMPQEGRWLTRTVLDHSGRECFVIRIRVGKGMFKRGGEVPSPVKSEERITEIRVGSWSYLEGSIGKAPPKVVGTVTPKEPVADWDAAWEFSTGDELRIRLDSSGSISELGLNSRTSSSLVKLLTGRRMQYKRDNEEEEEEEEDDDGFVTMVRSTEEDTTEKATALIDWKHQAVEFLPEEDAVFVLLLSVSILRSVTQKRRQDVGKLLVRKRITEATGERDWGSVIADASSSNVSSSCSPYVEPWYRNSGKVLAMEEKAEVARYPYPVRSYSNVDGGDNLYRHVIFG</sequence>
<name>A0A1J3EHM0_NOCCA</name>
<dbReference type="InterPro" id="IPR009836">
    <property type="entry name" value="GRDP-like"/>
</dbReference>
<proteinExistence type="predicted"/>
<dbReference type="Pfam" id="PF25335">
    <property type="entry name" value="GRDP_C"/>
    <property type="match status" value="1"/>
</dbReference>
<dbReference type="PANTHER" id="PTHR34365">
    <property type="entry name" value="ENOLASE (DUF1399)"/>
    <property type="match status" value="1"/>
</dbReference>